<accession>A0AAD6ZYM9</accession>
<dbReference type="Proteomes" id="UP001218218">
    <property type="component" value="Unassembled WGS sequence"/>
</dbReference>
<dbReference type="AlphaFoldDB" id="A0AAD6ZYM9"/>
<name>A0AAD6ZYM9_9AGAR</name>
<keyword evidence="3" id="KW-1185">Reference proteome</keyword>
<organism evidence="2 3">
    <name type="scientific">Mycena albidolilacea</name>
    <dbReference type="NCBI Taxonomy" id="1033008"/>
    <lineage>
        <taxon>Eukaryota</taxon>
        <taxon>Fungi</taxon>
        <taxon>Dikarya</taxon>
        <taxon>Basidiomycota</taxon>
        <taxon>Agaricomycotina</taxon>
        <taxon>Agaricomycetes</taxon>
        <taxon>Agaricomycetidae</taxon>
        <taxon>Agaricales</taxon>
        <taxon>Marasmiineae</taxon>
        <taxon>Mycenaceae</taxon>
        <taxon>Mycena</taxon>
    </lineage>
</organism>
<evidence type="ECO:0000259" key="1">
    <source>
        <dbReference type="Pfam" id="PF20149"/>
    </source>
</evidence>
<protein>
    <recommendedName>
        <fullName evidence="1">DUF6532 domain-containing protein</fullName>
    </recommendedName>
</protein>
<dbReference type="Pfam" id="PF20149">
    <property type="entry name" value="DUF6532"/>
    <property type="match status" value="1"/>
</dbReference>
<dbReference type="InterPro" id="IPR045341">
    <property type="entry name" value="DUF6532"/>
</dbReference>
<evidence type="ECO:0000313" key="3">
    <source>
        <dbReference type="Proteomes" id="UP001218218"/>
    </source>
</evidence>
<feature type="domain" description="DUF6532" evidence="1">
    <location>
        <begin position="11"/>
        <end position="164"/>
    </location>
</feature>
<proteinExistence type="predicted"/>
<evidence type="ECO:0000313" key="2">
    <source>
        <dbReference type="EMBL" id="KAJ7346136.1"/>
    </source>
</evidence>
<sequence length="226" mass="25886">MGNTRPTAEDMRLIRSRVPTFRGGLKVVARKLVPDAYGFIAIDTLENPMPALISATLEKNRARVEKITKTYIYTDPDNITPETMFLHRIFQRVYTGYWFGTNENDRVVYFKDKTRIELVTLAFIIVAVLCAMQEWSTGHWKNCKFSHSAYFTTYKATLNGLKRWLKHSEDQVQDNRAASNATIDLQERMLRVTRAASFNPEEELPQEDDGDLFSLNAMFSVASGDA</sequence>
<gene>
    <name evidence="2" type="ORF">DFH08DRAFT_870614</name>
</gene>
<reference evidence="2" key="1">
    <citation type="submission" date="2023-03" db="EMBL/GenBank/DDBJ databases">
        <title>Massive genome expansion in bonnet fungi (Mycena s.s.) driven by repeated elements and novel gene families across ecological guilds.</title>
        <authorList>
            <consortium name="Lawrence Berkeley National Laboratory"/>
            <person name="Harder C.B."/>
            <person name="Miyauchi S."/>
            <person name="Viragh M."/>
            <person name="Kuo A."/>
            <person name="Thoen E."/>
            <person name="Andreopoulos B."/>
            <person name="Lu D."/>
            <person name="Skrede I."/>
            <person name="Drula E."/>
            <person name="Henrissat B."/>
            <person name="Morin E."/>
            <person name="Kohler A."/>
            <person name="Barry K."/>
            <person name="LaButti K."/>
            <person name="Morin E."/>
            <person name="Salamov A."/>
            <person name="Lipzen A."/>
            <person name="Mereny Z."/>
            <person name="Hegedus B."/>
            <person name="Baldrian P."/>
            <person name="Stursova M."/>
            <person name="Weitz H."/>
            <person name="Taylor A."/>
            <person name="Grigoriev I.V."/>
            <person name="Nagy L.G."/>
            <person name="Martin F."/>
            <person name="Kauserud H."/>
        </authorList>
    </citation>
    <scope>NUCLEOTIDE SEQUENCE</scope>
    <source>
        <strain evidence="2">CBHHK002</strain>
    </source>
</reference>
<comment type="caution">
    <text evidence="2">The sequence shown here is derived from an EMBL/GenBank/DDBJ whole genome shotgun (WGS) entry which is preliminary data.</text>
</comment>
<dbReference type="EMBL" id="JARIHO010000021">
    <property type="protein sequence ID" value="KAJ7346136.1"/>
    <property type="molecule type" value="Genomic_DNA"/>
</dbReference>